<dbReference type="SUPFAM" id="SSF52418">
    <property type="entry name" value="Nucleoside phosphorylase/phosphoribosyltransferase catalytic domain"/>
    <property type="match status" value="1"/>
</dbReference>
<dbReference type="PANTHER" id="PTHR10515:SF0">
    <property type="entry name" value="THYMIDINE PHOSPHORYLASE"/>
    <property type="match status" value="1"/>
</dbReference>
<proteinExistence type="predicted"/>
<dbReference type="GO" id="GO:0006213">
    <property type="term" value="P:pyrimidine nucleoside metabolic process"/>
    <property type="evidence" value="ECO:0007669"/>
    <property type="project" value="InterPro"/>
</dbReference>
<dbReference type="PANTHER" id="PTHR10515">
    <property type="entry name" value="THYMIDINE PHOSPHORYLASE"/>
    <property type="match status" value="1"/>
</dbReference>
<organism evidence="4 5">
    <name type="scientific">Candidatus Gottesmanbacteria bacterium RBG_16_37_8</name>
    <dbReference type="NCBI Taxonomy" id="1798371"/>
    <lineage>
        <taxon>Bacteria</taxon>
        <taxon>Candidatus Gottesmaniibacteriota</taxon>
    </lineage>
</organism>
<dbReference type="InterPro" id="IPR013102">
    <property type="entry name" value="PYNP_C"/>
</dbReference>
<dbReference type="EMBL" id="MFJA01000067">
    <property type="protein sequence ID" value="OGG02301.1"/>
    <property type="molecule type" value="Genomic_DNA"/>
</dbReference>
<dbReference type="InterPro" id="IPR017459">
    <property type="entry name" value="Glycosyl_Trfase_fam3_N_dom"/>
</dbReference>
<reference evidence="4 5" key="1">
    <citation type="journal article" date="2016" name="Nat. Commun.">
        <title>Thousands of microbial genomes shed light on interconnected biogeochemical processes in an aquifer system.</title>
        <authorList>
            <person name="Anantharaman K."/>
            <person name="Brown C.T."/>
            <person name="Hug L.A."/>
            <person name="Sharon I."/>
            <person name="Castelle C.J."/>
            <person name="Probst A.J."/>
            <person name="Thomas B.C."/>
            <person name="Singh A."/>
            <person name="Wilkins M.J."/>
            <person name="Karaoz U."/>
            <person name="Brodie E.L."/>
            <person name="Williams K.H."/>
            <person name="Hubbard S.S."/>
            <person name="Banfield J.F."/>
        </authorList>
    </citation>
    <scope>NUCLEOTIDE SEQUENCE [LARGE SCALE GENOMIC DNA]</scope>
</reference>
<evidence type="ECO:0000259" key="3">
    <source>
        <dbReference type="SMART" id="SM00941"/>
    </source>
</evidence>
<dbReference type="GO" id="GO:0004645">
    <property type="term" value="F:1,4-alpha-oligoglucan phosphorylase activity"/>
    <property type="evidence" value="ECO:0007669"/>
    <property type="project" value="InterPro"/>
</dbReference>
<comment type="caution">
    <text evidence="4">The sequence shown here is derived from an EMBL/GenBank/DDBJ whole genome shotgun (WGS) entry which is preliminary data.</text>
</comment>
<dbReference type="InterPro" id="IPR036320">
    <property type="entry name" value="Glycosyl_Trfase_fam3_N_dom_sf"/>
</dbReference>
<dbReference type="STRING" id="1798371.A2W14_01060"/>
<dbReference type="Gene3D" id="3.40.1030.10">
    <property type="entry name" value="Nucleoside phosphorylase/phosphoribosyltransferase catalytic domain"/>
    <property type="match status" value="1"/>
</dbReference>
<dbReference type="SMART" id="SM00941">
    <property type="entry name" value="PYNP_C"/>
    <property type="match status" value="1"/>
</dbReference>
<dbReference type="GO" id="GO:0016763">
    <property type="term" value="F:pentosyltransferase activity"/>
    <property type="evidence" value="ECO:0007669"/>
    <property type="project" value="InterPro"/>
</dbReference>
<dbReference type="InterPro" id="IPR000053">
    <property type="entry name" value="Thymidine/pyrmidine_PPase"/>
</dbReference>
<dbReference type="PROSITE" id="PS00647">
    <property type="entry name" value="THYMID_PHOSPHORYLASE"/>
    <property type="match status" value="1"/>
</dbReference>
<dbReference type="Gene3D" id="1.20.970.10">
    <property type="entry name" value="Transferase, Pyrimidine Nucleoside Phosphorylase, Chain C"/>
    <property type="match status" value="1"/>
</dbReference>
<evidence type="ECO:0000313" key="4">
    <source>
        <dbReference type="EMBL" id="OGG02301.1"/>
    </source>
</evidence>
<accession>A0A1F5YQ28</accession>
<dbReference type="InterPro" id="IPR035902">
    <property type="entry name" value="Nuc_phospho_transferase"/>
</dbReference>
<dbReference type="GO" id="GO:0006206">
    <property type="term" value="P:pyrimidine nucleobase metabolic process"/>
    <property type="evidence" value="ECO:0007669"/>
    <property type="project" value="InterPro"/>
</dbReference>
<gene>
    <name evidence="4" type="ORF">A2W14_01060</name>
</gene>
<dbReference type="GO" id="GO:0005829">
    <property type="term" value="C:cytosol"/>
    <property type="evidence" value="ECO:0007669"/>
    <property type="project" value="TreeGrafter"/>
</dbReference>
<dbReference type="Proteomes" id="UP000176665">
    <property type="component" value="Unassembled WGS sequence"/>
</dbReference>
<keyword evidence="2" id="KW-0808">Transferase</keyword>
<dbReference type="Pfam" id="PF07831">
    <property type="entry name" value="PYNP_C"/>
    <property type="match status" value="1"/>
</dbReference>
<sequence>MSKANWKGFNLMKKNNIDKEQVLQSYLAVSAIKKKLLGKRLSYKEIFALMDEVSHQRLSPILTTYFVAAGFRNGFTSTELFYLTKAMADTGEKLHLKGIVADKHSTGGLSGTRTTMILVPIIASAGFQIPKNSSRAITTPAGTADTMEVLAPVTFDLRKIESMVAKAGGCIVWGGHLGLAPADDVIIQVEAPLSFESFDKVIVSIMAKKVASGSTHLVLDIPVGNTLKIYHFKDAEIIADKFRFLAKKFNIKVAVDINQALEPAGHAVGPNLEARDVLAVLEQKPDRPFILEAKALRLSGKLLDLCLANGGRKSKMNGEEMAREILSSGKALKKMREIIKVQGGNPDVTSDSIKLSPYRFEVPAPKKGTITSFNNHDLTVVARILGCPQDKMAGIYLNGRIDEKVDKSDILCILYSSDKWRLKEARETLENIPIYRIQ</sequence>
<dbReference type="AlphaFoldDB" id="A0A1F5YQ28"/>
<keyword evidence="1" id="KW-0328">Glycosyltransferase</keyword>
<dbReference type="SUPFAM" id="SSF47648">
    <property type="entry name" value="Nucleoside phosphorylase/phosphoribosyltransferase N-terminal domain"/>
    <property type="match status" value="1"/>
</dbReference>
<dbReference type="SUPFAM" id="SSF54680">
    <property type="entry name" value="Pyrimidine nucleoside phosphorylase C-terminal domain"/>
    <property type="match status" value="1"/>
</dbReference>
<name>A0A1F5YQ28_9BACT</name>
<dbReference type="Pfam" id="PF00591">
    <property type="entry name" value="Glycos_transf_3"/>
    <property type="match status" value="1"/>
</dbReference>
<evidence type="ECO:0000256" key="1">
    <source>
        <dbReference type="ARBA" id="ARBA00022676"/>
    </source>
</evidence>
<feature type="domain" description="Pyrimidine nucleoside phosphorylase C-terminal" evidence="3">
    <location>
        <begin position="369"/>
        <end position="435"/>
    </location>
</feature>
<dbReference type="InterPro" id="IPR000312">
    <property type="entry name" value="Glycosyl_Trfase_fam3"/>
</dbReference>
<protein>
    <recommendedName>
        <fullName evidence="3">Pyrimidine nucleoside phosphorylase C-terminal domain-containing protein</fullName>
    </recommendedName>
</protein>
<evidence type="ECO:0000313" key="5">
    <source>
        <dbReference type="Proteomes" id="UP000176665"/>
    </source>
</evidence>
<dbReference type="Pfam" id="PF02885">
    <property type="entry name" value="Glycos_trans_3N"/>
    <property type="match status" value="1"/>
</dbReference>
<dbReference type="NCBIfam" id="NF003338">
    <property type="entry name" value="PRK04350.1"/>
    <property type="match status" value="1"/>
</dbReference>
<dbReference type="InterPro" id="IPR017872">
    <property type="entry name" value="Pyrmidine_PPase_CS"/>
</dbReference>
<dbReference type="Gene3D" id="3.90.1170.30">
    <property type="entry name" value="Pyrimidine nucleoside phosphorylase-like, C-terminal domain"/>
    <property type="match status" value="1"/>
</dbReference>
<dbReference type="InterPro" id="IPR036566">
    <property type="entry name" value="PYNP-like_C_sf"/>
</dbReference>
<evidence type="ECO:0000256" key="2">
    <source>
        <dbReference type="ARBA" id="ARBA00022679"/>
    </source>
</evidence>